<dbReference type="PANTHER" id="PTHR13526">
    <property type="entry name" value="TRANSCRIPTION FACTOR SPT20 HOMOLOG"/>
    <property type="match status" value="1"/>
</dbReference>
<dbReference type="GO" id="GO:0000124">
    <property type="term" value="C:SAGA complex"/>
    <property type="evidence" value="ECO:0007669"/>
    <property type="project" value="InterPro"/>
</dbReference>
<dbReference type="AlphaFoldDB" id="A0A9W8A6A7"/>
<feature type="region of interest" description="Disordered" evidence="1">
    <location>
        <begin position="546"/>
        <end position="605"/>
    </location>
</feature>
<organism evidence="3 4">
    <name type="scientific">Tieghemiomyces parasiticus</name>
    <dbReference type="NCBI Taxonomy" id="78921"/>
    <lineage>
        <taxon>Eukaryota</taxon>
        <taxon>Fungi</taxon>
        <taxon>Fungi incertae sedis</taxon>
        <taxon>Zoopagomycota</taxon>
        <taxon>Kickxellomycotina</taxon>
        <taxon>Dimargaritomycetes</taxon>
        <taxon>Dimargaritales</taxon>
        <taxon>Dimargaritaceae</taxon>
        <taxon>Tieghemiomyces</taxon>
    </lineage>
</organism>
<dbReference type="InterPro" id="IPR021950">
    <property type="entry name" value="Spt20"/>
</dbReference>
<evidence type="ECO:0000259" key="2">
    <source>
        <dbReference type="Pfam" id="PF12090"/>
    </source>
</evidence>
<dbReference type="GO" id="GO:0003712">
    <property type="term" value="F:transcription coregulator activity"/>
    <property type="evidence" value="ECO:0007669"/>
    <property type="project" value="InterPro"/>
</dbReference>
<protein>
    <submittedName>
        <fullName evidence="3">Transcription factor spt20</fullName>
    </submittedName>
</protein>
<dbReference type="Pfam" id="PF12090">
    <property type="entry name" value="Spt20_SEP"/>
    <property type="match status" value="1"/>
</dbReference>
<reference evidence="3" key="1">
    <citation type="submission" date="2022-07" db="EMBL/GenBank/DDBJ databases">
        <title>Phylogenomic reconstructions and comparative analyses of Kickxellomycotina fungi.</title>
        <authorList>
            <person name="Reynolds N.K."/>
            <person name="Stajich J.E."/>
            <person name="Barry K."/>
            <person name="Grigoriev I.V."/>
            <person name="Crous P."/>
            <person name="Smith M.E."/>
        </authorList>
    </citation>
    <scope>NUCLEOTIDE SEQUENCE</scope>
    <source>
        <strain evidence="3">RSA 861</strain>
    </source>
</reference>
<evidence type="ECO:0000313" key="4">
    <source>
        <dbReference type="Proteomes" id="UP001150569"/>
    </source>
</evidence>
<dbReference type="EMBL" id="JANBPT010000284">
    <property type="protein sequence ID" value="KAJ1924261.1"/>
    <property type="molecule type" value="Genomic_DNA"/>
</dbReference>
<feature type="compositionally biased region" description="Pro residues" evidence="1">
    <location>
        <begin position="445"/>
        <end position="463"/>
    </location>
</feature>
<dbReference type="Proteomes" id="UP001150569">
    <property type="component" value="Unassembled WGS sequence"/>
</dbReference>
<comment type="caution">
    <text evidence="3">The sequence shown here is derived from an EMBL/GenBank/DDBJ whole genome shotgun (WGS) entry which is preliminary data.</text>
</comment>
<keyword evidence="4" id="KW-1185">Reference proteome</keyword>
<feature type="region of interest" description="Disordered" evidence="1">
    <location>
        <begin position="141"/>
        <end position="166"/>
    </location>
</feature>
<feature type="compositionally biased region" description="Polar residues" evidence="1">
    <location>
        <begin position="143"/>
        <end position="160"/>
    </location>
</feature>
<proteinExistence type="predicted"/>
<feature type="non-terminal residue" evidence="3">
    <location>
        <position position="605"/>
    </location>
</feature>
<name>A0A9W8A6A7_9FUNG</name>
<feature type="compositionally biased region" description="Low complexity" evidence="1">
    <location>
        <begin position="464"/>
        <end position="473"/>
    </location>
</feature>
<accession>A0A9W8A6A7</accession>
<dbReference type="InterPro" id="IPR046468">
    <property type="entry name" value="Spt20-like_SEP"/>
</dbReference>
<evidence type="ECO:0000256" key="1">
    <source>
        <dbReference type="SAM" id="MobiDB-lite"/>
    </source>
</evidence>
<feature type="domain" description="Spt20-like SEP" evidence="2">
    <location>
        <begin position="40"/>
        <end position="233"/>
    </location>
</feature>
<sequence length="605" mass="63937">MSAQAVLPAAIMESVARPPSSPDTARGPGPIALLRRYRAEPPSIILHLHPTHFRFEQQDGVFLFSSPMRFFLDFIRDGVIPADLVDVFGEAQLRFYEGCLIVELRDHRPVDHWGRKPPLSMDDPLATPALVLDEGQSAEVSAVDTSTRSSRAVTPTTATALSGPGKPAAVLHPRVVRKLLRPGPETAWADLCHLARDQSLTEEEALELEASLLLETEEPLCLDPTFQVARVSNAIAYVTQPGGADGHLKRRRGHGAASETEEAARRETLALLMTMDERHGRDFQPSFNRLLFIQEWRKLQLARRAQPLDPTGVLPTESTALVPPGSSKKSKSKKARLEADGPALIDSRTAVYQPVRTLRFEQTAAGHKRYTVLHVFQKPETAGAGGGYKLVLRTGSVPDTSIDGTTQDFELPNRAVLDTYLEDFKLNYEMQHKLVSDSQDQPAEPDAPPPPPPPPSSSEPPAPGSGTEATGSAAAIASTATAATGGFNKLAASTSLVLPPQGLAQAIKSASATPQNMARGVGTGGVSALATALGAAAANMGAKVGITSPKKSKKGKKTTPASGLTSPVVANRTLGSNTTTAAAAATAAAPVTGNSSVAEAKTPVK</sequence>
<dbReference type="PANTHER" id="PTHR13526:SF8">
    <property type="entry name" value="TRANSCRIPTION FACTOR SPT20 HOMOLOG"/>
    <property type="match status" value="1"/>
</dbReference>
<feature type="region of interest" description="Disordered" evidence="1">
    <location>
        <begin position="309"/>
        <end position="338"/>
    </location>
</feature>
<gene>
    <name evidence="3" type="primary">SPT20_1</name>
    <name evidence="3" type="ORF">IWQ60_005334</name>
</gene>
<feature type="region of interest" description="Disordered" evidence="1">
    <location>
        <begin position="434"/>
        <end position="473"/>
    </location>
</feature>
<dbReference type="OrthoDB" id="1932706at2759"/>
<feature type="compositionally biased region" description="Low complexity" evidence="1">
    <location>
        <begin position="578"/>
        <end position="589"/>
    </location>
</feature>
<evidence type="ECO:0000313" key="3">
    <source>
        <dbReference type="EMBL" id="KAJ1924261.1"/>
    </source>
</evidence>
<dbReference type="GO" id="GO:0006357">
    <property type="term" value="P:regulation of transcription by RNA polymerase II"/>
    <property type="evidence" value="ECO:0007669"/>
    <property type="project" value="TreeGrafter"/>
</dbReference>